<gene>
    <name evidence="1" type="ORF">KPH14_000949</name>
</gene>
<reference evidence="1" key="2">
    <citation type="journal article" date="2023" name="Commun. Biol.">
        <title>Intrasexual cuticular hydrocarbon dimorphism in a wasp sheds light on hydrocarbon biosynthesis genes in Hymenoptera.</title>
        <authorList>
            <person name="Moris V.C."/>
            <person name="Podsiadlowski L."/>
            <person name="Martin S."/>
            <person name="Oeyen J.P."/>
            <person name="Donath A."/>
            <person name="Petersen M."/>
            <person name="Wilbrandt J."/>
            <person name="Misof B."/>
            <person name="Liedtke D."/>
            <person name="Thamm M."/>
            <person name="Scheiner R."/>
            <person name="Schmitt T."/>
            <person name="Niehuis O."/>
        </authorList>
    </citation>
    <scope>NUCLEOTIDE SEQUENCE</scope>
    <source>
        <strain evidence="1">GBR_01_08_01A</strain>
    </source>
</reference>
<evidence type="ECO:0000313" key="1">
    <source>
        <dbReference type="EMBL" id="KAK2579970.1"/>
    </source>
</evidence>
<sequence length="70" mass="8109">MLQDFWKRLHMKYLYQLQQRIRSGQRTPVVFMAVEPLTYAVCSLPVDTEDKAIAKTPPCQPSNKVKEGQV</sequence>
<protein>
    <submittedName>
        <fullName evidence="1">Uncharacterized protein</fullName>
    </submittedName>
</protein>
<dbReference type="AlphaFoldDB" id="A0AAD9RI96"/>
<evidence type="ECO:0000313" key="2">
    <source>
        <dbReference type="Proteomes" id="UP001258017"/>
    </source>
</evidence>
<comment type="caution">
    <text evidence="1">The sequence shown here is derived from an EMBL/GenBank/DDBJ whole genome shotgun (WGS) entry which is preliminary data.</text>
</comment>
<name>A0AAD9RI96_9HYME</name>
<organism evidence="1 2">
    <name type="scientific">Odynerus spinipes</name>
    <dbReference type="NCBI Taxonomy" id="1348599"/>
    <lineage>
        <taxon>Eukaryota</taxon>
        <taxon>Metazoa</taxon>
        <taxon>Ecdysozoa</taxon>
        <taxon>Arthropoda</taxon>
        <taxon>Hexapoda</taxon>
        <taxon>Insecta</taxon>
        <taxon>Pterygota</taxon>
        <taxon>Neoptera</taxon>
        <taxon>Endopterygota</taxon>
        <taxon>Hymenoptera</taxon>
        <taxon>Apocrita</taxon>
        <taxon>Aculeata</taxon>
        <taxon>Vespoidea</taxon>
        <taxon>Vespidae</taxon>
        <taxon>Eumeninae</taxon>
        <taxon>Odynerus</taxon>
    </lineage>
</organism>
<reference evidence="1" key="1">
    <citation type="submission" date="2021-08" db="EMBL/GenBank/DDBJ databases">
        <authorList>
            <person name="Misof B."/>
            <person name="Oliver O."/>
            <person name="Podsiadlowski L."/>
            <person name="Donath A."/>
            <person name="Peters R."/>
            <person name="Mayer C."/>
            <person name="Rust J."/>
            <person name="Gunkel S."/>
            <person name="Lesny P."/>
            <person name="Martin S."/>
            <person name="Oeyen J.P."/>
            <person name="Petersen M."/>
            <person name="Panagiotis P."/>
            <person name="Wilbrandt J."/>
            <person name="Tanja T."/>
        </authorList>
    </citation>
    <scope>NUCLEOTIDE SEQUENCE</scope>
    <source>
        <strain evidence="1">GBR_01_08_01A</strain>
        <tissue evidence="1">Thorax + abdomen</tissue>
    </source>
</reference>
<dbReference type="Proteomes" id="UP001258017">
    <property type="component" value="Unassembled WGS sequence"/>
</dbReference>
<accession>A0AAD9RI96</accession>
<dbReference type="EMBL" id="JAIFRP010000072">
    <property type="protein sequence ID" value="KAK2579970.1"/>
    <property type="molecule type" value="Genomic_DNA"/>
</dbReference>
<proteinExistence type="predicted"/>
<keyword evidence="2" id="KW-1185">Reference proteome</keyword>